<name>A0A6J6K937_9ZZZZ</name>
<dbReference type="AlphaFoldDB" id="A0A6J6K937"/>
<proteinExistence type="predicted"/>
<accession>A0A6J6K937</accession>
<gene>
    <name evidence="1" type="ORF">UFOPK1684_01284</name>
    <name evidence="2" type="ORF">UFOPK2158_00943</name>
</gene>
<dbReference type="Pfam" id="PF11452">
    <property type="entry name" value="DUF3000"/>
    <property type="match status" value="1"/>
</dbReference>
<sequence>MIQVAPTGEVPKEFSDAVASAALALLRPELRVAETAAPEGLAPCALAWAADVEPSHATSDDEYGTGRLVFLCDPERPEAWGSAYRMVVFAQAPVDPSMGADQFLPNVAWSWLMDALDIRGAAYGRAAGTTTTVLSTGFGELAGNRQGAQVEVRASWSPTTSNLKPHVEAWSEFVCMLAGFPPTPDGVAALPPQRQAP</sequence>
<evidence type="ECO:0000313" key="1">
    <source>
        <dbReference type="EMBL" id="CAB4579411.1"/>
    </source>
</evidence>
<dbReference type="EMBL" id="CAEZTM010000077">
    <property type="protein sequence ID" value="CAB4579411.1"/>
    <property type="molecule type" value="Genomic_DNA"/>
</dbReference>
<organism evidence="2">
    <name type="scientific">freshwater metagenome</name>
    <dbReference type="NCBI Taxonomy" id="449393"/>
    <lineage>
        <taxon>unclassified sequences</taxon>
        <taxon>metagenomes</taxon>
        <taxon>ecological metagenomes</taxon>
    </lineage>
</organism>
<protein>
    <submittedName>
        <fullName evidence="2">Unannotated protein</fullName>
    </submittedName>
</protein>
<dbReference type="EMBL" id="CAEZVY010000096">
    <property type="protein sequence ID" value="CAB4646257.1"/>
    <property type="molecule type" value="Genomic_DNA"/>
</dbReference>
<reference evidence="2" key="1">
    <citation type="submission" date="2020-05" db="EMBL/GenBank/DDBJ databases">
        <authorList>
            <person name="Chiriac C."/>
            <person name="Salcher M."/>
            <person name="Ghai R."/>
            <person name="Kavagutti S V."/>
        </authorList>
    </citation>
    <scope>NUCLEOTIDE SEQUENCE</scope>
</reference>
<dbReference type="InterPro" id="IPR021555">
    <property type="entry name" value="DUF3000"/>
</dbReference>
<evidence type="ECO:0000313" key="2">
    <source>
        <dbReference type="EMBL" id="CAB4646257.1"/>
    </source>
</evidence>